<accession>A0ABT1A676</accession>
<dbReference type="InterPro" id="IPR017475">
    <property type="entry name" value="EPS_sugar_tfrase"/>
</dbReference>
<dbReference type="Pfam" id="PF02397">
    <property type="entry name" value="Bac_transf"/>
    <property type="match status" value="1"/>
</dbReference>
<dbReference type="Proteomes" id="UP001165283">
    <property type="component" value="Unassembled WGS sequence"/>
</dbReference>
<protein>
    <submittedName>
        <fullName evidence="10">Sugar transferase</fullName>
    </submittedName>
</protein>
<keyword evidence="5 8" id="KW-1133">Transmembrane helix</keyword>
<dbReference type="GO" id="GO:0016740">
    <property type="term" value="F:transferase activity"/>
    <property type="evidence" value="ECO:0007669"/>
    <property type="project" value="UniProtKB-KW"/>
</dbReference>
<evidence type="ECO:0000256" key="4">
    <source>
        <dbReference type="ARBA" id="ARBA00022692"/>
    </source>
</evidence>
<keyword evidence="11" id="KW-1185">Reference proteome</keyword>
<evidence type="ECO:0000256" key="2">
    <source>
        <dbReference type="ARBA" id="ARBA00006464"/>
    </source>
</evidence>
<comment type="subcellular location">
    <subcellularLocation>
        <location evidence="1">Membrane</location>
        <topology evidence="1">Multi-pass membrane protein</topology>
    </subcellularLocation>
</comment>
<feature type="region of interest" description="Disordered" evidence="7">
    <location>
        <begin position="1"/>
        <end position="34"/>
    </location>
</feature>
<evidence type="ECO:0000313" key="10">
    <source>
        <dbReference type="EMBL" id="MCO1658249.1"/>
    </source>
</evidence>
<comment type="similarity">
    <text evidence="2">Belongs to the bacterial sugar transferase family.</text>
</comment>
<sequence length="506" mass="55785">MTSPSSTSPSGIPAVDQGTETEERRPAATRPATRSDVEAVLGALPLQRLGHRPDAQRAAAKRPLLERFSGVTVLLIVVDLVAATAAALIGGPTWKWGLAIGVAMLGARATAQLYRRRLWLSYYHDLPRELASTAGAFGLLAVLALLRTADHEMNTAISWTVVLFLLISAPLRMAVFQVGRWARRRFGRCERTIVLGSGPLGIDLVHSMNDHPEFGLLPVGFLDKAPPMPGTTLPLPVLRGDLQDAIVQQRASAVVIAFSHATDAQVIDAAITAHSQGATILLVPRMWELYHDAPHIERLRGYPLVRVTSAPTARFSWWVKRGLDCVLSGLALLLLAPVLGIAALAVLIESGRPVLFRQERVGLDSRIFTLLKFRSMRPATEAEAQTTWNIAGDPRIGPVGRFLRRSSIDELPQLWNVLRGDMSLVGPRPERPGFVRQFSEVHDRYWARHRVPAGLTGLAQVNGLRGDTSIADRSRYDNYYIANWSLWLDLKIILLTFREIFRSGQH</sequence>
<evidence type="ECO:0000313" key="11">
    <source>
        <dbReference type="Proteomes" id="UP001165283"/>
    </source>
</evidence>
<feature type="domain" description="Bacterial sugar transferase" evidence="9">
    <location>
        <begin position="320"/>
        <end position="501"/>
    </location>
</feature>
<feature type="transmembrane region" description="Helical" evidence="8">
    <location>
        <begin position="71"/>
        <end position="90"/>
    </location>
</feature>
<keyword evidence="3 10" id="KW-0808">Transferase</keyword>
<feature type="compositionally biased region" description="Low complexity" evidence="7">
    <location>
        <begin position="1"/>
        <end position="10"/>
    </location>
</feature>
<evidence type="ECO:0000256" key="5">
    <source>
        <dbReference type="ARBA" id="ARBA00022989"/>
    </source>
</evidence>
<reference evidence="10" key="1">
    <citation type="submission" date="2021-04" db="EMBL/GenBank/DDBJ databases">
        <title>Pseudonocardia sp. nov., isolated from sandy soil of mangrove forest.</title>
        <authorList>
            <person name="Zan Z."/>
            <person name="Huang R."/>
            <person name="Liu W."/>
        </authorList>
    </citation>
    <scope>NUCLEOTIDE SEQUENCE</scope>
    <source>
        <strain evidence="10">S2-4</strain>
    </source>
</reference>
<keyword evidence="4 8" id="KW-0812">Transmembrane</keyword>
<dbReference type="InterPro" id="IPR003362">
    <property type="entry name" value="Bact_transf"/>
</dbReference>
<feature type="transmembrane region" description="Helical" evidence="8">
    <location>
        <begin position="96"/>
        <end position="114"/>
    </location>
</feature>
<feature type="transmembrane region" description="Helical" evidence="8">
    <location>
        <begin position="157"/>
        <end position="175"/>
    </location>
</feature>
<comment type="caution">
    <text evidence="10">The sequence shown here is derived from an EMBL/GenBank/DDBJ whole genome shotgun (WGS) entry which is preliminary data.</text>
</comment>
<evidence type="ECO:0000256" key="1">
    <source>
        <dbReference type="ARBA" id="ARBA00004141"/>
    </source>
</evidence>
<dbReference type="Gene3D" id="3.40.50.720">
    <property type="entry name" value="NAD(P)-binding Rossmann-like Domain"/>
    <property type="match status" value="1"/>
</dbReference>
<evidence type="ECO:0000259" key="9">
    <source>
        <dbReference type="Pfam" id="PF02397"/>
    </source>
</evidence>
<organism evidence="10 11">
    <name type="scientific">Pseudonocardia humida</name>
    <dbReference type="NCBI Taxonomy" id="2800819"/>
    <lineage>
        <taxon>Bacteria</taxon>
        <taxon>Bacillati</taxon>
        <taxon>Actinomycetota</taxon>
        <taxon>Actinomycetes</taxon>
        <taxon>Pseudonocardiales</taxon>
        <taxon>Pseudonocardiaceae</taxon>
        <taxon>Pseudonocardia</taxon>
    </lineage>
</organism>
<dbReference type="PANTHER" id="PTHR30576:SF0">
    <property type="entry name" value="UNDECAPRENYL-PHOSPHATE N-ACETYLGALACTOSAMINYL 1-PHOSPHATE TRANSFERASE-RELATED"/>
    <property type="match status" value="1"/>
</dbReference>
<evidence type="ECO:0000256" key="7">
    <source>
        <dbReference type="SAM" id="MobiDB-lite"/>
    </source>
</evidence>
<dbReference type="NCBIfam" id="TIGR03025">
    <property type="entry name" value="EPS_sugtrans"/>
    <property type="match status" value="1"/>
</dbReference>
<evidence type="ECO:0000256" key="3">
    <source>
        <dbReference type="ARBA" id="ARBA00022679"/>
    </source>
</evidence>
<feature type="transmembrane region" description="Helical" evidence="8">
    <location>
        <begin position="325"/>
        <end position="348"/>
    </location>
</feature>
<keyword evidence="6 8" id="KW-0472">Membrane</keyword>
<feature type="transmembrane region" description="Helical" evidence="8">
    <location>
        <begin position="126"/>
        <end position="145"/>
    </location>
</feature>
<evidence type="ECO:0000256" key="6">
    <source>
        <dbReference type="ARBA" id="ARBA00023136"/>
    </source>
</evidence>
<dbReference type="RefSeq" id="WP_252441992.1">
    <property type="nucleotide sequence ID" value="NZ_JAGSOV010000053.1"/>
</dbReference>
<dbReference type="EMBL" id="JAGSOV010000053">
    <property type="protein sequence ID" value="MCO1658249.1"/>
    <property type="molecule type" value="Genomic_DNA"/>
</dbReference>
<name>A0ABT1A676_9PSEU</name>
<evidence type="ECO:0000256" key="8">
    <source>
        <dbReference type="SAM" id="Phobius"/>
    </source>
</evidence>
<dbReference type="PANTHER" id="PTHR30576">
    <property type="entry name" value="COLANIC BIOSYNTHESIS UDP-GLUCOSE LIPID CARRIER TRANSFERASE"/>
    <property type="match status" value="1"/>
</dbReference>
<gene>
    <name evidence="10" type="ORF">KDL28_24615</name>
</gene>
<proteinExistence type="inferred from homology"/>